<evidence type="ECO:0000313" key="12">
    <source>
        <dbReference type="EMBL" id="MBO2029280.1"/>
    </source>
</evidence>
<dbReference type="GO" id="GO:0016020">
    <property type="term" value="C:membrane"/>
    <property type="evidence" value="ECO:0007669"/>
    <property type="project" value="TreeGrafter"/>
</dbReference>
<keyword evidence="11" id="KW-0003">3Fe-4S</keyword>
<name>A0A939NRY0_KLEPN</name>
<evidence type="ECO:0000256" key="1">
    <source>
        <dbReference type="ARBA" id="ARBA00001927"/>
    </source>
</evidence>
<protein>
    <recommendedName>
        <fullName evidence="14">Nitrate reductase</fullName>
    </recommendedName>
</protein>
<evidence type="ECO:0000256" key="8">
    <source>
        <dbReference type="ARBA" id="ARBA00022982"/>
    </source>
</evidence>
<comment type="caution">
    <text evidence="12">The sequence shown here is derived from an EMBL/GenBank/DDBJ whole genome shotgun (WGS) entry which is preliminary data.</text>
</comment>
<dbReference type="EMBL" id="JAGETO010000042">
    <property type="protein sequence ID" value="MBO2029280.1"/>
    <property type="molecule type" value="Genomic_DNA"/>
</dbReference>
<keyword evidence="4" id="KW-0813">Transport</keyword>
<keyword evidence="9" id="KW-0408">Iron</keyword>
<dbReference type="GO" id="GO:0009061">
    <property type="term" value="P:anaerobic respiration"/>
    <property type="evidence" value="ECO:0007669"/>
    <property type="project" value="TreeGrafter"/>
</dbReference>
<evidence type="ECO:0008006" key="14">
    <source>
        <dbReference type="Google" id="ProtNLM"/>
    </source>
</evidence>
<keyword evidence="8" id="KW-0249">Electron transport</keyword>
<dbReference type="GO" id="GO:0051539">
    <property type="term" value="F:4 iron, 4 sulfur cluster binding"/>
    <property type="evidence" value="ECO:0007669"/>
    <property type="project" value="UniProtKB-KW"/>
</dbReference>
<evidence type="ECO:0000256" key="5">
    <source>
        <dbReference type="ARBA" id="ARBA00022485"/>
    </source>
</evidence>
<evidence type="ECO:0000256" key="3">
    <source>
        <dbReference type="ARBA" id="ARBA00004196"/>
    </source>
</evidence>
<comment type="cofactor">
    <cofactor evidence="2">
        <name>[4Fe-4S] cluster</name>
        <dbReference type="ChEBI" id="CHEBI:49883"/>
    </cofactor>
</comment>
<dbReference type="Gene3D" id="3.30.70.20">
    <property type="match status" value="1"/>
</dbReference>
<evidence type="ECO:0000256" key="9">
    <source>
        <dbReference type="ARBA" id="ARBA00023004"/>
    </source>
</evidence>
<keyword evidence="10" id="KW-0411">Iron-sulfur</keyword>
<comment type="subcellular location">
    <subcellularLocation>
        <location evidence="3">Cell envelope</location>
    </subcellularLocation>
</comment>
<evidence type="ECO:0000256" key="11">
    <source>
        <dbReference type="ARBA" id="ARBA00023291"/>
    </source>
</evidence>
<dbReference type="GO" id="GO:0009055">
    <property type="term" value="F:electron transfer activity"/>
    <property type="evidence" value="ECO:0007669"/>
    <property type="project" value="TreeGrafter"/>
</dbReference>
<keyword evidence="5" id="KW-0004">4Fe-4S</keyword>
<proteinExistence type="predicted"/>
<dbReference type="SUPFAM" id="SSF54862">
    <property type="entry name" value="4Fe-4S ferredoxins"/>
    <property type="match status" value="1"/>
</dbReference>
<dbReference type="GO" id="GO:0046872">
    <property type="term" value="F:metal ion binding"/>
    <property type="evidence" value="ECO:0007669"/>
    <property type="project" value="UniProtKB-KW"/>
</dbReference>
<keyword evidence="6" id="KW-0479">Metal-binding</keyword>
<sequence length="55" mass="6353">MCSETCVGRIRYLGVLLYDADAIENAASTENEKDLYQRQLDVFSIPTIRKRSSRR</sequence>
<organism evidence="12 13">
    <name type="scientific">Klebsiella pneumoniae</name>
    <dbReference type="NCBI Taxonomy" id="573"/>
    <lineage>
        <taxon>Bacteria</taxon>
        <taxon>Pseudomonadati</taxon>
        <taxon>Pseudomonadota</taxon>
        <taxon>Gammaproteobacteria</taxon>
        <taxon>Enterobacterales</taxon>
        <taxon>Enterobacteriaceae</taxon>
        <taxon>Klebsiella/Raoultella group</taxon>
        <taxon>Klebsiella</taxon>
        <taxon>Klebsiella pneumoniae complex</taxon>
    </lineage>
</organism>
<evidence type="ECO:0000256" key="6">
    <source>
        <dbReference type="ARBA" id="ARBA00022723"/>
    </source>
</evidence>
<comment type="cofactor">
    <cofactor evidence="1">
        <name>[3Fe-4S] cluster</name>
        <dbReference type="ChEBI" id="CHEBI:21137"/>
    </cofactor>
</comment>
<evidence type="ECO:0000313" key="13">
    <source>
        <dbReference type="Proteomes" id="UP000664620"/>
    </source>
</evidence>
<evidence type="ECO:0000256" key="2">
    <source>
        <dbReference type="ARBA" id="ARBA00001966"/>
    </source>
</evidence>
<dbReference type="AlphaFoldDB" id="A0A939NRY0"/>
<accession>A0A939NRY0</accession>
<gene>
    <name evidence="12" type="ORF">J4734_12250</name>
</gene>
<evidence type="ECO:0000256" key="10">
    <source>
        <dbReference type="ARBA" id="ARBA00023014"/>
    </source>
</evidence>
<dbReference type="PANTHER" id="PTHR43518">
    <property type="entry name" value="NITRATE REDUCTASE BETA SUBUNIT"/>
    <property type="match status" value="1"/>
</dbReference>
<reference evidence="12" key="1">
    <citation type="submission" date="2021-03" db="EMBL/GenBank/DDBJ databases">
        <title>Molecular epidemiology and mechanisms of colistin and carbapenem resistance in Enterobacteriaceae from clinical isolates, the environment and porcine samples in Pretoria, South Africa.</title>
        <authorList>
            <person name="Bogoshi D."/>
            <person name="Mbelle N.M."/>
            <person name="Naidoo V."/>
            <person name="Osei Sekyere J."/>
        </authorList>
    </citation>
    <scope>NUCLEOTIDE SEQUENCE</scope>
    <source>
        <strain evidence="12">C034</strain>
    </source>
</reference>
<dbReference type="PANTHER" id="PTHR43518:SF1">
    <property type="entry name" value="RESPIRATORY NITRATE REDUCTASE 1 BETA CHAIN"/>
    <property type="match status" value="1"/>
</dbReference>
<evidence type="ECO:0000256" key="7">
    <source>
        <dbReference type="ARBA" id="ARBA00022737"/>
    </source>
</evidence>
<keyword evidence="7" id="KW-0677">Repeat</keyword>
<dbReference type="GO" id="GO:0051538">
    <property type="term" value="F:3 iron, 4 sulfur cluster binding"/>
    <property type="evidence" value="ECO:0007669"/>
    <property type="project" value="UniProtKB-KW"/>
</dbReference>
<evidence type="ECO:0000256" key="4">
    <source>
        <dbReference type="ARBA" id="ARBA00022448"/>
    </source>
</evidence>
<dbReference type="Proteomes" id="UP000664620">
    <property type="component" value="Unassembled WGS sequence"/>
</dbReference>
<dbReference type="GO" id="GO:0030313">
    <property type="term" value="C:cell envelope"/>
    <property type="evidence" value="ECO:0007669"/>
    <property type="project" value="UniProtKB-SubCell"/>
</dbReference>